<keyword evidence="7" id="KW-0614">Plasmid</keyword>
<evidence type="ECO:0000313" key="8">
    <source>
        <dbReference type="Proteomes" id="UP000298722"/>
    </source>
</evidence>
<comment type="catalytic activity">
    <reaction evidence="1">
        <text>ATP + protein L-histidine = ADP + protein N-phospho-L-histidine.</text>
        <dbReference type="EC" id="2.7.13.3"/>
    </reaction>
</comment>
<organism evidence="7 8">
    <name type="scientific">Haloarcula marismortui (strain ATCC 43049 / DSM 3752 / JCM 8966 / VKM B-1809)</name>
    <name type="common">Halobacterium marismortui</name>
    <dbReference type="NCBI Taxonomy" id="272569"/>
    <lineage>
        <taxon>Archaea</taxon>
        <taxon>Methanobacteriati</taxon>
        <taxon>Methanobacteriota</taxon>
        <taxon>Stenosarchaea group</taxon>
        <taxon>Halobacteria</taxon>
        <taxon>Halobacteriales</taxon>
        <taxon>Haloarculaceae</taxon>
        <taxon>Haloarcula</taxon>
    </lineage>
</organism>
<keyword evidence="7" id="KW-0067">ATP-binding</keyword>
<dbReference type="Gene3D" id="3.30.565.10">
    <property type="entry name" value="Histidine kinase-like ATPase, C-terminal domain"/>
    <property type="match status" value="1"/>
</dbReference>
<protein>
    <recommendedName>
        <fullName evidence="2">histidine kinase</fullName>
        <ecNumber evidence="2">2.7.13.3</ecNumber>
    </recommendedName>
</protein>
<evidence type="ECO:0000313" key="7">
    <source>
        <dbReference type="EMBL" id="QCP89940.1"/>
    </source>
</evidence>
<gene>
    <name evidence="7" type="ORF">E6P14_03215</name>
</gene>
<keyword evidence="7" id="KW-0547">Nucleotide-binding</keyword>
<proteinExistence type="predicted"/>
<keyword evidence="4" id="KW-0418">Kinase</keyword>
<dbReference type="InterPro" id="IPR036890">
    <property type="entry name" value="HATPase_C_sf"/>
</dbReference>
<dbReference type="SMART" id="SM00387">
    <property type="entry name" value="HATPase_c"/>
    <property type="match status" value="1"/>
</dbReference>
<reference evidence="7 8" key="1">
    <citation type="submission" date="2019-04" db="EMBL/GenBank/DDBJ databases">
        <title>Methylomes of two halophilic Archaea, Haloarcula marismortui and Haloferax mediterranei.</title>
        <authorList>
            <person name="DasSarma S."/>
            <person name="DasSarma P."/>
            <person name="DasSarma S."/>
            <person name="Fomenkov A."/>
            <person name="Vincze T."/>
            <person name="Anton B.P."/>
            <person name="Roberts R.J."/>
        </authorList>
    </citation>
    <scope>NUCLEOTIDE SEQUENCE [LARGE SCALE GENOMIC DNA]</scope>
    <source>
        <strain evidence="7 8">ATCC 43049</strain>
        <plasmid evidence="8">phma288</plasmid>
    </source>
</reference>
<dbReference type="AlphaFoldDB" id="A0A4P8JZW9"/>
<keyword evidence="5" id="KW-0902">Two-component regulatory system</keyword>
<geneLocation type="plasmid" evidence="8">
    <name>phma288</name>
</geneLocation>
<name>A0A4P8JZW9_HALMA</name>
<dbReference type="InterPro" id="IPR005467">
    <property type="entry name" value="His_kinase_dom"/>
</dbReference>
<dbReference type="PANTHER" id="PTHR43711">
    <property type="entry name" value="TWO-COMPONENT HISTIDINE KINASE"/>
    <property type="match status" value="1"/>
</dbReference>
<dbReference type="GO" id="GO:0000160">
    <property type="term" value="P:phosphorelay signal transduction system"/>
    <property type="evidence" value="ECO:0007669"/>
    <property type="project" value="UniProtKB-KW"/>
</dbReference>
<dbReference type="Proteomes" id="UP000298722">
    <property type="component" value="Plasmid pHMA288"/>
</dbReference>
<keyword evidence="3" id="KW-0808">Transferase</keyword>
<dbReference type="GO" id="GO:0004673">
    <property type="term" value="F:protein histidine kinase activity"/>
    <property type="evidence" value="ECO:0007669"/>
    <property type="project" value="UniProtKB-EC"/>
</dbReference>
<evidence type="ECO:0000256" key="4">
    <source>
        <dbReference type="ARBA" id="ARBA00022777"/>
    </source>
</evidence>
<evidence type="ECO:0000256" key="5">
    <source>
        <dbReference type="ARBA" id="ARBA00023012"/>
    </source>
</evidence>
<dbReference type="PRINTS" id="PR00344">
    <property type="entry name" value="BCTRLSENSOR"/>
</dbReference>
<evidence type="ECO:0000256" key="3">
    <source>
        <dbReference type="ARBA" id="ARBA00022679"/>
    </source>
</evidence>
<dbReference type="InterPro" id="IPR003594">
    <property type="entry name" value="HATPase_dom"/>
</dbReference>
<evidence type="ECO:0000259" key="6">
    <source>
        <dbReference type="PROSITE" id="PS50109"/>
    </source>
</evidence>
<dbReference type="EC" id="2.7.13.3" evidence="2"/>
<accession>A0A4P8JZW9</accession>
<dbReference type="Pfam" id="PF02518">
    <property type="entry name" value="HATPase_c"/>
    <property type="match status" value="1"/>
</dbReference>
<dbReference type="SUPFAM" id="SSF55874">
    <property type="entry name" value="ATPase domain of HSP90 chaperone/DNA topoisomerase II/histidine kinase"/>
    <property type="match status" value="1"/>
</dbReference>
<feature type="domain" description="Histidine kinase" evidence="6">
    <location>
        <begin position="1"/>
        <end position="116"/>
    </location>
</feature>
<dbReference type="InterPro" id="IPR004358">
    <property type="entry name" value="Sig_transdc_His_kin-like_C"/>
</dbReference>
<sequence>MIRNSDEFRAASTGVGEQEDECLVTVGRHAVDVEAATETVTVHVADNGPGVPDSQKAEIFGRGEMGAKSHGSGIGLYLVNTLVNIYEGEVTVEDRGVWLDEPELEGSVFSVTFQRA</sequence>
<evidence type="ECO:0000256" key="2">
    <source>
        <dbReference type="ARBA" id="ARBA00012438"/>
    </source>
</evidence>
<dbReference type="PANTHER" id="PTHR43711:SF32">
    <property type="entry name" value="SENSOR-TYPE HISTIDINE KINASE PRRB"/>
    <property type="match status" value="1"/>
</dbReference>
<dbReference type="GO" id="GO:0005524">
    <property type="term" value="F:ATP binding"/>
    <property type="evidence" value="ECO:0007669"/>
    <property type="project" value="UniProtKB-KW"/>
</dbReference>
<dbReference type="EMBL" id="CP039136">
    <property type="protein sequence ID" value="QCP89940.1"/>
    <property type="molecule type" value="Genomic_DNA"/>
</dbReference>
<dbReference type="InterPro" id="IPR050736">
    <property type="entry name" value="Sensor_HK_Regulatory"/>
</dbReference>
<dbReference type="PROSITE" id="PS50109">
    <property type="entry name" value="HIS_KIN"/>
    <property type="match status" value="1"/>
</dbReference>
<evidence type="ECO:0000256" key="1">
    <source>
        <dbReference type="ARBA" id="ARBA00000085"/>
    </source>
</evidence>